<dbReference type="NCBIfam" id="TIGR00801">
    <property type="entry name" value="ncs2"/>
    <property type="match status" value="1"/>
</dbReference>
<name>A0A949T0G5_9PAST</name>
<dbReference type="Proteomes" id="UP000732858">
    <property type="component" value="Unassembled WGS sequence"/>
</dbReference>
<keyword evidence="4" id="KW-1003">Cell membrane</keyword>
<accession>A0A949T0G5</accession>
<dbReference type="AlphaFoldDB" id="A0A949T0G5"/>
<comment type="subcellular location">
    <subcellularLocation>
        <location evidence="1">Cell membrane</location>
        <topology evidence="1">Multi-pass membrane protein</topology>
    </subcellularLocation>
</comment>
<dbReference type="Pfam" id="PF00860">
    <property type="entry name" value="Xan_ur_permease"/>
    <property type="match status" value="1"/>
</dbReference>
<dbReference type="Proteomes" id="UP001196379">
    <property type="component" value="Unassembled WGS sequence"/>
</dbReference>
<evidence type="ECO:0000256" key="3">
    <source>
        <dbReference type="ARBA" id="ARBA00022448"/>
    </source>
</evidence>
<dbReference type="EMBL" id="JABUMC010000001">
    <property type="protein sequence ID" value="MBV6545931.1"/>
    <property type="molecule type" value="Genomic_DNA"/>
</dbReference>
<organism evidence="10 11">
    <name type="scientific">Ursidibacter maritimus</name>
    <dbReference type="NCBI Taxonomy" id="1331689"/>
    <lineage>
        <taxon>Bacteria</taxon>
        <taxon>Pseudomonadati</taxon>
        <taxon>Pseudomonadota</taxon>
        <taxon>Gammaproteobacteria</taxon>
        <taxon>Pasteurellales</taxon>
        <taxon>Pasteurellaceae</taxon>
        <taxon>Ursidibacter</taxon>
    </lineage>
</organism>
<evidence type="ECO:0000256" key="4">
    <source>
        <dbReference type="ARBA" id="ARBA00022475"/>
    </source>
</evidence>
<evidence type="ECO:0000313" key="11">
    <source>
        <dbReference type="Proteomes" id="UP000732858"/>
    </source>
</evidence>
<keyword evidence="6 8" id="KW-1133">Transmembrane helix</keyword>
<dbReference type="RefSeq" id="WP_157402733.1">
    <property type="nucleotide sequence ID" value="NZ_JABULY010000001.1"/>
</dbReference>
<dbReference type="PROSITE" id="PS01116">
    <property type="entry name" value="XANTH_URACIL_PERMASE"/>
    <property type="match status" value="1"/>
</dbReference>
<feature type="transmembrane region" description="Helical" evidence="8">
    <location>
        <begin position="406"/>
        <end position="425"/>
    </location>
</feature>
<dbReference type="GeneID" id="65548562"/>
<feature type="transmembrane region" description="Helical" evidence="8">
    <location>
        <begin position="317"/>
        <end position="340"/>
    </location>
</feature>
<evidence type="ECO:0000256" key="5">
    <source>
        <dbReference type="ARBA" id="ARBA00022692"/>
    </source>
</evidence>
<feature type="transmembrane region" description="Helical" evidence="8">
    <location>
        <begin position="104"/>
        <end position="127"/>
    </location>
</feature>
<feature type="transmembrane region" description="Helical" evidence="8">
    <location>
        <begin position="50"/>
        <end position="67"/>
    </location>
</feature>
<keyword evidence="7 8" id="KW-0472">Membrane</keyword>
<feature type="transmembrane region" description="Helical" evidence="8">
    <location>
        <begin position="79"/>
        <end position="98"/>
    </location>
</feature>
<feature type="transmembrane region" description="Helical" evidence="8">
    <location>
        <begin position="134"/>
        <end position="156"/>
    </location>
</feature>
<dbReference type="EMBL" id="JABULY010000001">
    <property type="protein sequence ID" value="MBV6530855.1"/>
    <property type="molecule type" value="Genomic_DNA"/>
</dbReference>
<dbReference type="GO" id="GO:0042907">
    <property type="term" value="F:xanthine transmembrane transporter activity"/>
    <property type="evidence" value="ECO:0007669"/>
    <property type="project" value="TreeGrafter"/>
</dbReference>
<evidence type="ECO:0000313" key="9">
    <source>
        <dbReference type="EMBL" id="MBV6530855.1"/>
    </source>
</evidence>
<feature type="transmembrane region" description="Helical" evidence="8">
    <location>
        <begin position="168"/>
        <end position="185"/>
    </location>
</feature>
<evidence type="ECO:0000313" key="12">
    <source>
        <dbReference type="Proteomes" id="UP001196379"/>
    </source>
</evidence>
<dbReference type="GO" id="GO:0005886">
    <property type="term" value="C:plasma membrane"/>
    <property type="evidence" value="ECO:0007669"/>
    <property type="project" value="UniProtKB-SubCell"/>
</dbReference>
<dbReference type="PANTHER" id="PTHR42810">
    <property type="entry name" value="PURINE PERMEASE C1399.01C-RELATED"/>
    <property type="match status" value="1"/>
</dbReference>
<protein>
    <submittedName>
        <fullName evidence="10">Purine permease</fullName>
    </submittedName>
</protein>
<evidence type="ECO:0000313" key="10">
    <source>
        <dbReference type="EMBL" id="MBV6545931.1"/>
    </source>
</evidence>
<feature type="transmembrane region" description="Helical" evidence="8">
    <location>
        <begin position="234"/>
        <end position="254"/>
    </location>
</feature>
<dbReference type="OrthoDB" id="9805749at2"/>
<dbReference type="NCBIfam" id="NF037981">
    <property type="entry name" value="NCS2_1"/>
    <property type="match status" value="1"/>
</dbReference>
<comment type="similarity">
    <text evidence="2">Belongs to the nucleobase:cation symporter-2 (NCS2) (TC 2.A.40) family.</text>
</comment>
<evidence type="ECO:0000256" key="6">
    <source>
        <dbReference type="ARBA" id="ARBA00022989"/>
    </source>
</evidence>
<dbReference type="PANTHER" id="PTHR42810:SF2">
    <property type="entry name" value="PURINE PERMEASE C1399.01C-RELATED"/>
    <property type="match status" value="1"/>
</dbReference>
<dbReference type="InterPro" id="IPR006042">
    <property type="entry name" value="Xan_ur_permease"/>
</dbReference>
<keyword evidence="12" id="KW-1185">Reference proteome</keyword>
<sequence>MQKLLYPVDSKPPFGLTLLLASQHLLAALGGIIAVPLVLGNVLQLPTADTIVLVNAALLVSGIVTIIQCQGVGPIGLRLPSVMGTSFTFVAAALAIGFSEYGVAGILGSSLVGSLVMIIGSFFMPYVRKLFPPVVTGVVVMMIGLSLIPVAVDWFAGGQKGDPNYADPANLAMATFVLVLVVALVQWGKGIFSAAAIVIGILVGYLVALALGWINFDSVKNAELFALPQPLHFGLAFPISGIIGMSIAYLVTIVESSGNFLALGNATQMEITGKHLRGGVLCDGLGSAFAAVMSTTPFSSFSQNIGVISLTGVASRYVVTIMGVLLVLAGVFPVFGALIVSIPMPVLGGAGLMMFAMIIAAGIQMLDKVERSKRNGLIIAISIGCGLAVTTRPELLDKLPSFFKEIFGSGITVGSLLALTLNLILPQDKEHSEK</sequence>
<feature type="transmembrane region" description="Helical" evidence="8">
    <location>
        <begin position="375"/>
        <end position="391"/>
    </location>
</feature>
<reference evidence="10 12" key="1">
    <citation type="journal article" date="2021" name="Mol. Ecol.">
        <title>Polar bear-adapted Ursidibacter maritimus are remarkably conserved after generations in captivity.</title>
        <authorList>
            <person name="Espinosa-Gongora C."/>
            <person name="Hansen M.J."/>
            <person name="Bertelsen M.F."/>
            <person name="Bojesen A.M."/>
        </authorList>
    </citation>
    <scope>NUCLEOTIDE SEQUENCE</scope>
    <source>
        <strain evidence="10">Pb43105x</strain>
        <strain evidence="9 12">Pb43106</strain>
    </source>
</reference>
<comment type="caution">
    <text evidence="10">The sequence shown here is derived from an EMBL/GenBank/DDBJ whole genome shotgun (WGS) entry which is preliminary data.</text>
</comment>
<evidence type="ECO:0000256" key="1">
    <source>
        <dbReference type="ARBA" id="ARBA00004651"/>
    </source>
</evidence>
<evidence type="ECO:0000256" key="7">
    <source>
        <dbReference type="ARBA" id="ARBA00023136"/>
    </source>
</evidence>
<keyword evidence="3" id="KW-0813">Transport</keyword>
<dbReference type="InterPro" id="IPR017588">
    <property type="entry name" value="UacT-like"/>
</dbReference>
<dbReference type="InterPro" id="IPR006043">
    <property type="entry name" value="NCS2"/>
</dbReference>
<feature type="transmembrane region" description="Helical" evidence="8">
    <location>
        <begin position="192"/>
        <end position="214"/>
    </location>
</feature>
<evidence type="ECO:0000256" key="8">
    <source>
        <dbReference type="SAM" id="Phobius"/>
    </source>
</evidence>
<keyword evidence="5 8" id="KW-0812">Transmembrane</keyword>
<dbReference type="NCBIfam" id="TIGR03173">
    <property type="entry name" value="pbuX"/>
    <property type="match status" value="1"/>
</dbReference>
<gene>
    <name evidence="9" type="ORF">HT657_01625</name>
    <name evidence="10" type="ORF">HT672_01225</name>
</gene>
<feature type="transmembrane region" description="Helical" evidence="8">
    <location>
        <begin position="346"/>
        <end position="363"/>
    </location>
</feature>
<proteinExistence type="inferred from homology"/>
<evidence type="ECO:0000256" key="2">
    <source>
        <dbReference type="ARBA" id="ARBA00008821"/>
    </source>
</evidence>